<dbReference type="OrthoDB" id="5329963at2"/>
<dbReference type="SUPFAM" id="SSF53335">
    <property type="entry name" value="S-adenosyl-L-methionine-dependent methyltransferases"/>
    <property type="match status" value="1"/>
</dbReference>
<dbReference type="KEGG" id="dma:DMR_34980"/>
<accession>C4XL48</accession>
<dbReference type="InterPro" id="IPR029063">
    <property type="entry name" value="SAM-dependent_MTases_sf"/>
</dbReference>
<reference evidence="2 3" key="1">
    <citation type="journal article" date="2009" name="Genome Res.">
        <title>Whole genome sequence of Desulfovibrio magneticus strain RS-1 revealed common gene clusters in magnetotactic bacteria.</title>
        <authorList>
            <person name="Nakazawa H."/>
            <person name="Arakaki A."/>
            <person name="Narita-Yamada S."/>
            <person name="Yashiro I."/>
            <person name="Jinno K."/>
            <person name="Aoki N."/>
            <person name="Tsuruyama A."/>
            <person name="Okamura Y."/>
            <person name="Tanikawa S."/>
            <person name="Fujita N."/>
            <person name="Takeyama H."/>
            <person name="Matsunaga T."/>
        </authorList>
    </citation>
    <scope>NUCLEOTIDE SEQUENCE [LARGE SCALE GENOMIC DNA]</scope>
    <source>
        <strain evidence="3">ATCC 700980 / DSM 13731 / RS-1</strain>
    </source>
</reference>
<dbReference type="EMBL" id="AP010904">
    <property type="protein sequence ID" value="BAH76989.1"/>
    <property type="molecule type" value="Genomic_DNA"/>
</dbReference>
<protein>
    <recommendedName>
        <fullName evidence="1">Methyltransferase FkbM domain-containing protein</fullName>
    </recommendedName>
</protein>
<dbReference type="Proteomes" id="UP000009071">
    <property type="component" value="Chromosome"/>
</dbReference>
<dbReference type="RefSeq" id="WP_015862134.1">
    <property type="nucleotide sequence ID" value="NC_012796.1"/>
</dbReference>
<dbReference type="Gene3D" id="3.40.50.150">
    <property type="entry name" value="Vaccinia Virus protein VP39"/>
    <property type="match status" value="1"/>
</dbReference>
<proteinExistence type="predicted"/>
<dbReference type="NCBIfam" id="TIGR01444">
    <property type="entry name" value="fkbM_fam"/>
    <property type="match status" value="1"/>
</dbReference>
<evidence type="ECO:0000259" key="1">
    <source>
        <dbReference type="Pfam" id="PF05050"/>
    </source>
</evidence>
<gene>
    <name evidence="2" type="ordered locus">DMR_34980</name>
</gene>
<dbReference type="HOGENOM" id="CLU_048284_0_0_7"/>
<keyword evidence="3" id="KW-1185">Reference proteome</keyword>
<dbReference type="Pfam" id="PF05050">
    <property type="entry name" value="Methyltransf_21"/>
    <property type="match status" value="1"/>
</dbReference>
<dbReference type="eggNOG" id="COG1086">
    <property type="taxonomic scope" value="Bacteria"/>
</dbReference>
<dbReference type="STRING" id="573370.DMR_34980"/>
<feature type="domain" description="Methyltransferase FkbM" evidence="1">
    <location>
        <begin position="218"/>
        <end position="340"/>
    </location>
</feature>
<dbReference type="InterPro" id="IPR006342">
    <property type="entry name" value="FkbM_mtfrase"/>
</dbReference>
<name>C4XL48_SOLM1</name>
<organism evidence="2 3">
    <name type="scientific">Solidesulfovibrio magneticus (strain ATCC 700980 / DSM 13731 / RS-1)</name>
    <name type="common">Desulfovibrio magneticus</name>
    <dbReference type="NCBI Taxonomy" id="573370"/>
    <lineage>
        <taxon>Bacteria</taxon>
        <taxon>Pseudomonadati</taxon>
        <taxon>Thermodesulfobacteriota</taxon>
        <taxon>Desulfovibrionia</taxon>
        <taxon>Desulfovibrionales</taxon>
        <taxon>Desulfovibrionaceae</taxon>
        <taxon>Solidesulfovibrio</taxon>
    </lineage>
</organism>
<evidence type="ECO:0000313" key="2">
    <source>
        <dbReference type="EMBL" id="BAH76989.1"/>
    </source>
</evidence>
<dbReference type="AlphaFoldDB" id="C4XL48"/>
<sequence>MSLKKMLKEVPLWRPFGYPVWSRRVVAVCFHKDLSQAAAMLGDWFYTSCSDFIVVDHNHKTPREIAGNLGSGAKSLPVRSLFKDKFPLDADIVMIFPQYEWSKLSAGVCALKTLGFNAFYVYMPMPHDDSTATCLPRYYEEYKKELESVFELFDDRESQEVFASRVRALTTGNIGWFRVSNYNEYYHPKVRPHKGDVIIDGGISRCINSQLAFCASIGEKGCLYGFEPDPMGFVDAYNQIQDREDCRHFRLIPLGLWSEKTSVSFASSGSGSRVKDDQTGNVTCEMTTVDDFVRENALDKVDFLKLDVEGAEQQVLRAAVKTLARHKPRLAISLYHLPDDLFAIPLFIKSILPDSRFYLGHHTACVFETVLYVQPQ</sequence>
<evidence type="ECO:0000313" key="3">
    <source>
        <dbReference type="Proteomes" id="UP000009071"/>
    </source>
</evidence>